<feature type="non-terminal residue" evidence="3">
    <location>
        <position position="1"/>
    </location>
</feature>
<feature type="compositionally biased region" description="Polar residues" evidence="1">
    <location>
        <begin position="584"/>
        <end position="595"/>
    </location>
</feature>
<dbReference type="PANTHER" id="PTHR22443">
    <property type="entry name" value="NON-SPECIFIC LETHAL 1, ISOFORM M"/>
    <property type="match status" value="1"/>
</dbReference>
<evidence type="ECO:0000256" key="1">
    <source>
        <dbReference type="SAM" id="MobiDB-lite"/>
    </source>
</evidence>
<feature type="region of interest" description="Disordered" evidence="1">
    <location>
        <begin position="506"/>
        <end position="542"/>
    </location>
</feature>
<gene>
    <name evidence="3" type="ORF">Cfor_00831</name>
</gene>
<keyword evidence="4" id="KW-1185">Reference proteome</keyword>
<dbReference type="PANTHER" id="PTHR22443:SF18">
    <property type="entry name" value="NON-SPECIFIC LETHAL 1, ISOFORM M"/>
    <property type="match status" value="1"/>
</dbReference>
<dbReference type="InterPro" id="IPR026180">
    <property type="entry name" value="NSL1"/>
</dbReference>
<evidence type="ECO:0000259" key="2">
    <source>
        <dbReference type="SMART" id="SM01300"/>
    </source>
</evidence>
<comment type="caution">
    <text evidence="3">The sequence shown here is derived from an EMBL/GenBank/DDBJ whole genome shotgun (WGS) entry which is preliminary data.</text>
</comment>
<dbReference type="GO" id="GO:0035035">
    <property type="term" value="F:histone acetyltransferase binding"/>
    <property type="evidence" value="ECO:0007669"/>
    <property type="project" value="TreeGrafter"/>
</dbReference>
<dbReference type="InterPro" id="IPR029332">
    <property type="entry name" value="PEHE_dom"/>
</dbReference>
<evidence type="ECO:0000313" key="4">
    <source>
        <dbReference type="Proteomes" id="UP000502823"/>
    </source>
</evidence>
<name>A0A6L2PUK6_COPFO</name>
<dbReference type="InParanoid" id="A0A6L2PUK6"/>
<evidence type="ECO:0000313" key="3">
    <source>
        <dbReference type="EMBL" id="GFG36303.1"/>
    </source>
</evidence>
<feature type="compositionally biased region" description="Basic and acidic residues" evidence="1">
    <location>
        <begin position="615"/>
        <end position="627"/>
    </location>
</feature>
<dbReference type="Proteomes" id="UP000502823">
    <property type="component" value="Unassembled WGS sequence"/>
</dbReference>
<reference evidence="4" key="1">
    <citation type="submission" date="2020-01" db="EMBL/GenBank/DDBJ databases">
        <title>Draft genome sequence of the Termite Coptotermes fromosanus.</title>
        <authorList>
            <person name="Itakura S."/>
            <person name="Yosikawa Y."/>
            <person name="Umezawa K."/>
        </authorList>
    </citation>
    <scope>NUCLEOTIDE SEQUENCE [LARGE SCALE GENOMIC DNA]</scope>
</reference>
<feature type="domain" description="PEHE" evidence="2">
    <location>
        <begin position="373"/>
        <end position="514"/>
    </location>
</feature>
<dbReference type="EMBL" id="BLKM01000627">
    <property type="protein sequence ID" value="GFG36303.1"/>
    <property type="molecule type" value="Genomic_DNA"/>
</dbReference>
<accession>A0A6L2PUK6</accession>
<feature type="compositionally biased region" description="Acidic residues" evidence="1">
    <location>
        <begin position="599"/>
        <end position="614"/>
    </location>
</feature>
<feature type="region of interest" description="Disordered" evidence="1">
    <location>
        <begin position="51"/>
        <end position="70"/>
    </location>
</feature>
<dbReference type="GO" id="GO:0044545">
    <property type="term" value="C:NSL complex"/>
    <property type="evidence" value="ECO:0007669"/>
    <property type="project" value="TreeGrafter"/>
</dbReference>
<dbReference type="OrthoDB" id="6022640at2759"/>
<feature type="compositionally biased region" description="Basic and acidic residues" evidence="1">
    <location>
        <begin position="513"/>
        <end position="525"/>
    </location>
</feature>
<feature type="region of interest" description="Disordered" evidence="1">
    <location>
        <begin position="436"/>
        <end position="487"/>
    </location>
</feature>
<feature type="region of interest" description="Disordered" evidence="1">
    <location>
        <begin position="560"/>
        <end position="627"/>
    </location>
</feature>
<protein>
    <recommendedName>
        <fullName evidence="2">PEHE domain-containing protein</fullName>
    </recommendedName>
</protein>
<organism evidence="3 4">
    <name type="scientific">Coptotermes formosanus</name>
    <name type="common">Formosan subterranean termite</name>
    <dbReference type="NCBI Taxonomy" id="36987"/>
    <lineage>
        <taxon>Eukaryota</taxon>
        <taxon>Metazoa</taxon>
        <taxon>Ecdysozoa</taxon>
        <taxon>Arthropoda</taxon>
        <taxon>Hexapoda</taxon>
        <taxon>Insecta</taxon>
        <taxon>Pterygota</taxon>
        <taxon>Neoptera</taxon>
        <taxon>Polyneoptera</taxon>
        <taxon>Dictyoptera</taxon>
        <taxon>Blattodea</taxon>
        <taxon>Blattoidea</taxon>
        <taxon>Termitoidae</taxon>
        <taxon>Rhinotermitidae</taxon>
        <taxon>Coptotermes</taxon>
    </lineage>
</organism>
<sequence length="627" mass="70083">AKRAAWKWAQDRAGVASRWMWLQAQISDLEYRIRQHNEIHRQIRAAKGPVTLGEQQVSTTSTTLSPGTPRNNHMVVNGFHGLLPGGGTPGKPSSGTDEVVNGNLPSGCGPVMTSARVRPFVKSTFRKRKLLQTSGLHLVSKKAARPSSVRCGCRPPLPTCALCTGRTDPMVPQQPDLLTVPERISLLNPTFHPVLSFREEVSECLHYDAIMKTPEWQQKALRISLKSLKSSGLSKIDKETGLERRAKKQQMEHRRKYTSRLKKTVANTLTASDFLILLFNISIAGPLLPTCGEEGEEQLGLEAALHSSSSKNTSPIPSPCPIIMALGPERFSSGKERGELRRKRENSYDIDNIVIPYSIAASTRVEKLQYKEIPTPKWRCVQFDTGSAFKLDLKNNGVVRRSSQDSDVEDLNEETISARHDRCEMEEKKKFMSYIKLPHTGRARAHRRTDSRAESSGANTPDPMSPNNMLDPHGEAGGSPLTSPPATPLAVLIDDAVCQPLLGRRRTMSQSRWAKDRDRDRDEPRSSTPDSVVEVPPYEPRIFPLPDDVYEKMLKAMPEGHPFPPYSMAPKKLFTKDNEMSESRPITPSTDSTESAMGEGEDPNDPEWTVEEEREFERERLKASIKR</sequence>
<proteinExistence type="predicted"/>
<dbReference type="AlphaFoldDB" id="A0A6L2PUK6"/>
<dbReference type="SMART" id="SM01300">
    <property type="entry name" value="PEHE"/>
    <property type="match status" value="1"/>
</dbReference>